<reference evidence="2 3" key="1">
    <citation type="submission" date="2021-08" db="EMBL/GenBank/DDBJ databases">
        <title>Draft Genome Sequence of Phanerochaete sordida strain YK-624.</title>
        <authorList>
            <person name="Mori T."/>
            <person name="Dohra H."/>
            <person name="Suzuki T."/>
            <person name="Kawagishi H."/>
            <person name="Hirai H."/>
        </authorList>
    </citation>
    <scope>NUCLEOTIDE SEQUENCE [LARGE SCALE GENOMIC DNA]</scope>
    <source>
        <strain evidence="2 3">YK-624</strain>
    </source>
</reference>
<dbReference type="Proteomes" id="UP000703269">
    <property type="component" value="Unassembled WGS sequence"/>
</dbReference>
<dbReference type="InterPro" id="IPR037129">
    <property type="entry name" value="XPA_sf"/>
</dbReference>
<protein>
    <submittedName>
        <fullName evidence="2">Uncharacterized protein</fullName>
    </submittedName>
</protein>
<dbReference type="CDD" id="cd21075">
    <property type="entry name" value="DBD_XPA-like"/>
    <property type="match status" value="1"/>
</dbReference>
<comment type="caution">
    <text evidence="2">The sequence shown here is derived from an EMBL/GenBank/DDBJ whole genome shotgun (WGS) entry which is preliminary data.</text>
</comment>
<evidence type="ECO:0000313" key="3">
    <source>
        <dbReference type="Proteomes" id="UP000703269"/>
    </source>
</evidence>
<evidence type="ECO:0000313" key="2">
    <source>
        <dbReference type="EMBL" id="GJE94925.1"/>
    </source>
</evidence>
<organism evidence="2 3">
    <name type="scientific">Phanerochaete sordida</name>
    <dbReference type="NCBI Taxonomy" id="48140"/>
    <lineage>
        <taxon>Eukaryota</taxon>
        <taxon>Fungi</taxon>
        <taxon>Dikarya</taxon>
        <taxon>Basidiomycota</taxon>
        <taxon>Agaricomycotina</taxon>
        <taxon>Agaricomycetes</taxon>
        <taxon>Polyporales</taxon>
        <taxon>Phanerochaetaceae</taxon>
        <taxon>Phanerochaete</taxon>
    </lineage>
</organism>
<sequence>MPKTRSASKPALHTQPVPIYTDTEPPVEDESTWRKSTVDVHQTITRGAALKLYRLNADDLDGLEHETERKRCPTSGRLLTVTTSLYSERKVERLAWQKHGGPARFEAYLAMLKARHAARDDYRGAFPAPAAYLSRLSRTTTATTTSAADTANAHSLATTLDALQKQFPARQWGPYTAALDGLGALPARTREKALRAALPVVRAYPACPPGRFKCSPPWWRLCQTLRRAPAAGPGRKDVRAERDAEGGVRYYWDDGYMVEVLEALIAFVEYHGVGGWERAARWAVYNWYASRMYGVSYDVETNKWKDGAFEWLCGRLDHRPSFLPTQACESFPTWERYNNLLPTLDPNEKAFR</sequence>
<dbReference type="OrthoDB" id="3058642at2759"/>
<name>A0A9P3GH62_9APHY</name>
<dbReference type="AlphaFoldDB" id="A0A9P3GH62"/>
<dbReference type="Gene3D" id="3.90.530.10">
    <property type="entry name" value="XPA C-terminal domain"/>
    <property type="match status" value="1"/>
</dbReference>
<evidence type="ECO:0000256" key="1">
    <source>
        <dbReference type="SAM" id="MobiDB-lite"/>
    </source>
</evidence>
<keyword evidence="3" id="KW-1185">Reference proteome</keyword>
<feature type="region of interest" description="Disordered" evidence="1">
    <location>
        <begin position="1"/>
        <end position="29"/>
    </location>
</feature>
<dbReference type="EMBL" id="BPQB01000044">
    <property type="protein sequence ID" value="GJE94925.1"/>
    <property type="molecule type" value="Genomic_DNA"/>
</dbReference>
<gene>
    <name evidence="2" type="ORF">PsYK624_111010</name>
</gene>
<proteinExistence type="predicted"/>
<accession>A0A9P3GH62</accession>